<evidence type="ECO:0000256" key="2">
    <source>
        <dbReference type="SAM" id="SignalP"/>
    </source>
</evidence>
<feature type="signal peptide" evidence="2">
    <location>
        <begin position="1"/>
        <end position="23"/>
    </location>
</feature>
<dbReference type="RefSeq" id="WP_048573992.1">
    <property type="nucleotide sequence ID" value="NZ_LFEH01000122.1"/>
</dbReference>
<keyword evidence="4" id="KW-1185">Reference proteome</keyword>
<dbReference type="Proteomes" id="UP000037274">
    <property type="component" value="Unassembled WGS sequence"/>
</dbReference>
<name>A0ABR5HSZ2_STRLW</name>
<feature type="region of interest" description="Disordered" evidence="1">
    <location>
        <begin position="21"/>
        <end position="84"/>
    </location>
</feature>
<sequence length="155" mass="16133">MRIRTAAAVVTALLALTACSSSSDDTTDAAPTPSASTQTAPAGPTAKQIAATLADATGVTDLGDEQDNTGSCSNKAAGKDPSPNDCVQLITTDTVSIYEFPSETVAAHWAKTMKAQGDWRQVGRYALAWTARDQDATSDERRDELVAALKKATAQ</sequence>
<dbReference type="EMBL" id="LFEH01000122">
    <property type="protein sequence ID" value="KMS71314.1"/>
    <property type="molecule type" value="Genomic_DNA"/>
</dbReference>
<organism evidence="3 4">
    <name type="scientific">Streptomyces leeuwenhoekii</name>
    <dbReference type="NCBI Taxonomy" id="1437453"/>
    <lineage>
        <taxon>Bacteria</taxon>
        <taxon>Bacillati</taxon>
        <taxon>Actinomycetota</taxon>
        <taxon>Actinomycetes</taxon>
        <taxon>Kitasatosporales</taxon>
        <taxon>Streptomycetaceae</taxon>
        <taxon>Streptomyces</taxon>
    </lineage>
</organism>
<evidence type="ECO:0008006" key="5">
    <source>
        <dbReference type="Google" id="ProtNLM"/>
    </source>
</evidence>
<protein>
    <recommendedName>
        <fullName evidence="5">Lipoprotein</fullName>
    </recommendedName>
</protein>
<reference evidence="3 4" key="1">
    <citation type="submission" date="2015-06" db="EMBL/GenBank/DDBJ databases">
        <title>Draft genome sequence of Streptomyces leeuwenhoekii C58, which produces the novel lasso peptide, chaxapeptin.</title>
        <authorList>
            <person name="Yi Y."/>
            <person name="Hai D."/>
            <person name="Jaspars M."/>
            <person name="Sheng H."/>
            <person name="Rateb M.E."/>
            <person name="Bull A."/>
            <person name="Goodfellow M."/>
            <person name="Asenjo J.A."/>
            <person name="Ebel R."/>
        </authorList>
    </citation>
    <scope>NUCLEOTIDE SEQUENCE [LARGE SCALE GENOMIC DNA]</scope>
    <source>
        <strain evidence="3 4">C58</strain>
    </source>
</reference>
<evidence type="ECO:0000313" key="4">
    <source>
        <dbReference type="Proteomes" id="UP000037274"/>
    </source>
</evidence>
<comment type="caution">
    <text evidence="3">The sequence shown here is derived from an EMBL/GenBank/DDBJ whole genome shotgun (WGS) entry which is preliminary data.</text>
</comment>
<feature type="compositionally biased region" description="Low complexity" evidence="1">
    <location>
        <begin position="21"/>
        <end position="46"/>
    </location>
</feature>
<gene>
    <name evidence="3" type="ORF">ACH49_24780</name>
</gene>
<feature type="chain" id="PRO_5045360857" description="Lipoprotein" evidence="2">
    <location>
        <begin position="24"/>
        <end position="155"/>
    </location>
</feature>
<accession>A0ABR5HSZ2</accession>
<proteinExistence type="predicted"/>
<dbReference type="PROSITE" id="PS51257">
    <property type="entry name" value="PROKAR_LIPOPROTEIN"/>
    <property type="match status" value="1"/>
</dbReference>
<evidence type="ECO:0000313" key="3">
    <source>
        <dbReference type="EMBL" id="KMS71314.1"/>
    </source>
</evidence>
<evidence type="ECO:0000256" key="1">
    <source>
        <dbReference type="SAM" id="MobiDB-lite"/>
    </source>
</evidence>
<keyword evidence="2" id="KW-0732">Signal</keyword>